<proteinExistence type="predicted"/>
<evidence type="ECO:0000313" key="1">
    <source>
        <dbReference type="EMBL" id="KAF2027685.1"/>
    </source>
</evidence>
<dbReference type="SUPFAM" id="SSF54427">
    <property type="entry name" value="NTF2-like"/>
    <property type="match status" value="1"/>
</dbReference>
<dbReference type="OrthoDB" id="3758478at2759"/>
<dbReference type="Proteomes" id="UP000799777">
    <property type="component" value="Unassembled WGS sequence"/>
</dbReference>
<keyword evidence="2" id="KW-1185">Reference proteome</keyword>
<organism evidence="1 2">
    <name type="scientific">Setomelanomma holmii</name>
    <dbReference type="NCBI Taxonomy" id="210430"/>
    <lineage>
        <taxon>Eukaryota</taxon>
        <taxon>Fungi</taxon>
        <taxon>Dikarya</taxon>
        <taxon>Ascomycota</taxon>
        <taxon>Pezizomycotina</taxon>
        <taxon>Dothideomycetes</taxon>
        <taxon>Pleosporomycetidae</taxon>
        <taxon>Pleosporales</taxon>
        <taxon>Pleosporineae</taxon>
        <taxon>Phaeosphaeriaceae</taxon>
        <taxon>Setomelanomma</taxon>
    </lineage>
</organism>
<evidence type="ECO:0008006" key="3">
    <source>
        <dbReference type="Google" id="ProtNLM"/>
    </source>
</evidence>
<dbReference type="AlphaFoldDB" id="A0A9P4H4W3"/>
<comment type="caution">
    <text evidence="1">The sequence shown here is derived from an EMBL/GenBank/DDBJ whole genome shotgun (WGS) entry which is preliminary data.</text>
</comment>
<dbReference type="PANTHER" id="PTHR39598">
    <property type="entry name" value="AUSTINOL SYNTHESIS PROTEIN F-RELATED"/>
    <property type="match status" value="1"/>
</dbReference>
<accession>A0A9P4H4W3</accession>
<sequence>MSALRATLSATADAYLNAHRARDANALAAVYSSNAKHSNYPAPVTPIFPSVSNAAYLEGVKDLFAMWKSFECDEFAPRVIDDEARKVILFVEGRGESEAGTYRNEYVVVLGCDADGKLIEDRLQFFDSAGLLAWVGKMGEKARELQEKVVGEDGK</sequence>
<dbReference type="InterPro" id="IPR032710">
    <property type="entry name" value="NTF2-like_dom_sf"/>
</dbReference>
<dbReference type="PANTHER" id="PTHR39598:SF1">
    <property type="entry name" value="AUSTINOID BIOSYNTHESIS CLUSTERS PROTEIN F-RELATED"/>
    <property type="match status" value="1"/>
</dbReference>
<protein>
    <recommendedName>
        <fullName evidence="3">SnoaL-like domain-containing protein</fullName>
    </recommendedName>
</protein>
<dbReference type="Gene3D" id="3.10.450.50">
    <property type="match status" value="1"/>
</dbReference>
<dbReference type="EMBL" id="ML978223">
    <property type="protein sequence ID" value="KAF2027685.1"/>
    <property type="molecule type" value="Genomic_DNA"/>
</dbReference>
<evidence type="ECO:0000313" key="2">
    <source>
        <dbReference type="Proteomes" id="UP000799777"/>
    </source>
</evidence>
<gene>
    <name evidence="1" type="ORF">EK21DRAFT_114621</name>
</gene>
<name>A0A9P4H4W3_9PLEO</name>
<reference evidence="1" key="1">
    <citation type="journal article" date="2020" name="Stud. Mycol.">
        <title>101 Dothideomycetes genomes: a test case for predicting lifestyles and emergence of pathogens.</title>
        <authorList>
            <person name="Haridas S."/>
            <person name="Albert R."/>
            <person name="Binder M."/>
            <person name="Bloem J."/>
            <person name="Labutti K."/>
            <person name="Salamov A."/>
            <person name="Andreopoulos B."/>
            <person name="Baker S."/>
            <person name="Barry K."/>
            <person name="Bills G."/>
            <person name="Bluhm B."/>
            <person name="Cannon C."/>
            <person name="Castanera R."/>
            <person name="Culley D."/>
            <person name="Daum C."/>
            <person name="Ezra D."/>
            <person name="Gonzalez J."/>
            <person name="Henrissat B."/>
            <person name="Kuo A."/>
            <person name="Liang C."/>
            <person name="Lipzen A."/>
            <person name="Lutzoni F."/>
            <person name="Magnuson J."/>
            <person name="Mondo S."/>
            <person name="Nolan M."/>
            <person name="Ohm R."/>
            <person name="Pangilinan J."/>
            <person name="Park H.-J."/>
            <person name="Ramirez L."/>
            <person name="Alfaro M."/>
            <person name="Sun H."/>
            <person name="Tritt A."/>
            <person name="Yoshinaga Y."/>
            <person name="Zwiers L.-H."/>
            <person name="Turgeon B."/>
            <person name="Goodwin S."/>
            <person name="Spatafora J."/>
            <person name="Crous P."/>
            <person name="Grigoriev I."/>
        </authorList>
    </citation>
    <scope>NUCLEOTIDE SEQUENCE</scope>
    <source>
        <strain evidence="1">CBS 110217</strain>
    </source>
</reference>
<dbReference type="InterPro" id="IPR050977">
    <property type="entry name" value="Fungal_Meroterpenoid_Isomerase"/>
</dbReference>